<protein>
    <submittedName>
        <fullName evidence="4">Sugar kinase</fullName>
    </submittedName>
</protein>
<dbReference type="GO" id="GO:0016301">
    <property type="term" value="F:kinase activity"/>
    <property type="evidence" value="ECO:0007669"/>
    <property type="project" value="UniProtKB-KW"/>
</dbReference>
<name>A0ABT1W0P1_9PROT</name>
<evidence type="ECO:0000256" key="1">
    <source>
        <dbReference type="ARBA" id="ARBA00022679"/>
    </source>
</evidence>
<dbReference type="CDD" id="cd01166">
    <property type="entry name" value="KdgK"/>
    <property type="match status" value="1"/>
</dbReference>
<evidence type="ECO:0000313" key="4">
    <source>
        <dbReference type="EMBL" id="MCQ8242155.1"/>
    </source>
</evidence>
<evidence type="ECO:0000256" key="2">
    <source>
        <dbReference type="ARBA" id="ARBA00022777"/>
    </source>
</evidence>
<proteinExistence type="predicted"/>
<dbReference type="PANTHER" id="PTHR10584">
    <property type="entry name" value="SUGAR KINASE"/>
    <property type="match status" value="1"/>
</dbReference>
<dbReference type="RefSeq" id="WP_422920908.1">
    <property type="nucleotide sequence ID" value="NZ_JAMZEJ010000009.1"/>
</dbReference>
<accession>A0ABT1W0P1</accession>
<gene>
    <name evidence="4" type="ORF">NFI88_15060</name>
</gene>
<keyword evidence="2 4" id="KW-0418">Kinase</keyword>
<dbReference type="PANTHER" id="PTHR10584:SF166">
    <property type="entry name" value="RIBOKINASE"/>
    <property type="match status" value="1"/>
</dbReference>
<dbReference type="InterPro" id="IPR011611">
    <property type="entry name" value="PfkB_dom"/>
</dbReference>
<keyword evidence="5" id="KW-1185">Reference proteome</keyword>
<dbReference type="EMBL" id="JAMZEJ010000009">
    <property type="protein sequence ID" value="MCQ8242155.1"/>
    <property type="molecule type" value="Genomic_DNA"/>
</dbReference>
<organism evidence="4 5">
    <name type="scientific">Rhizosaccharibacter radicis</name>
    <dbReference type="NCBI Taxonomy" id="2782605"/>
    <lineage>
        <taxon>Bacteria</taxon>
        <taxon>Pseudomonadati</taxon>
        <taxon>Pseudomonadota</taxon>
        <taxon>Alphaproteobacteria</taxon>
        <taxon>Acetobacterales</taxon>
        <taxon>Acetobacteraceae</taxon>
        <taxon>Rhizosaccharibacter</taxon>
    </lineage>
</organism>
<sequence>MPENATASRPSPRYDVSVVGLYCIDVLGCPVISIPEGGNANFIEQIRLTVAGTAGGTVVDCAKLGMNALAVGAVGEDEKGRFVLSTLKDFNISTHAMQRHPGVHTAASILTVRPNGDRPVQHVRGASDVFFLDESDYPAVTDARFLHMGGNGLLGRMDGEPTRALLEAAKRAGCITTFDLIFATAPLMAKLEASMQFVDYFVPSIEEATALCGRADPAEAARFFHDLGVGTCVLTMGGEGCFVSQDGRSFTLPAHDIRVVDTTGCGDAFTGGLIAALDRGWDIERAARFAGTCGALVAGGLGSDHGIVDFDSTVHAMETLPLRGRIAA</sequence>
<evidence type="ECO:0000313" key="5">
    <source>
        <dbReference type="Proteomes" id="UP001524547"/>
    </source>
</evidence>
<dbReference type="Pfam" id="PF00294">
    <property type="entry name" value="PfkB"/>
    <property type="match status" value="1"/>
</dbReference>
<evidence type="ECO:0000259" key="3">
    <source>
        <dbReference type="Pfam" id="PF00294"/>
    </source>
</evidence>
<keyword evidence="1" id="KW-0808">Transferase</keyword>
<dbReference type="Proteomes" id="UP001524547">
    <property type="component" value="Unassembled WGS sequence"/>
</dbReference>
<comment type="caution">
    <text evidence="4">The sequence shown here is derived from an EMBL/GenBank/DDBJ whole genome shotgun (WGS) entry which is preliminary data.</text>
</comment>
<feature type="domain" description="Carbohydrate kinase PfkB" evidence="3">
    <location>
        <begin position="16"/>
        <end position="303"/>
    </location>
</feature>
<dbReference type="InterPro" id="IPR029056">
    <property type="entry name" value="Ribokinase-like"/>
</dbReference>
<reference evidence="4 5" key="1">
    <citation type="submission" date="2022-06" db="EMBL/GenBank/DDBJ databases">
        <title>Rhizosaccharibacter gen. nov. sp. nov. KSS12, endophytic bacteria isolated from sugarcane.</title>
        <authorList>
            <person name="Pitiwittayakul N."/>
        </authorList>
    </citation>
    <scope>NUCLEOTIDE SEQUENCE [LARGE SCALE GENOMIC DNA]</scope>
    <source>
        <strain evidence="4 5">KSS12</strain>
    </source>
</reference>
<dbReference type="Gene3D" id="3.40.1190.20">
    <property type="match status" value="1"/>
</dbReference>
<dbReference type="SUPFAM" id="SSF53613">
    <property type="entry name" value="Ribokinase-like"/>
    <property type="match status" value="1"/>
</dbReference>